<protein>
    <submittedName>
        <fullName evidence="5">Transcriptional activator protein</fullName>
    </submittedName>
</protein>
<comment type="similarity">
    <text evidence="1">Belongs to the CdaR family.</text>
</comment>
<dbReference type="Pfam" id="PF17853">
    <property type="entry name" value="GGDEF_2"/>
    <property type="match status" value="1"/>
</dbReference>
<sequence length="429" mass="46191">MAAVTEDGPWCACATIKVRYVDPRPAADGSPTVQAVAAALLGDVSALADDMLEHLAHHIPEITADPELRGLTLGSCSSNLEAVLSMVRHGIDATAAEAPVTALEHARAMASRGHSLDVMLRFYRLGHQYFTGRFAEALTAQVPDPAESLRLFLEVEKFGFQYIDRISTSVSSEYVAELDRRQSRDRAERSDVVRALLADERVDLRNAETVLGHRLTGGQLGFVCWTADNGVDLPAVAQRFAKALGTDHPLVIPAGARCLWGWVAASLDSSTDLPPPPSSVDLDVHIAVGAVHPGPAGFRTSHRQAMRARRVAELGGWTARVTYFSDIALVDLMTQDLDGAREFVHDELGDLAHDDAKTEAERSALLAFLTAQGSLKAAAETLGVHRNTVLQRVRRAEERIGGPVAARRAQVYAALHICDVLGASALRPT</sequence>
<dbReference type="Proteomes" id="UP000028864">
    <property type="component" value="Unassembled WGS sequence"/>
</dbReference>
<accession>A0AAV2WGK4</accession>
<dbReference type="InterPro" id="IPR042070">
    <property type="entry name" value="PucR_C-HTH_sf"/>
</dbReference>
<reference evidence="5" key="2">
    <citation type="submission" date="2015-09" db="EMBL/GenBank/DDBJ databases">
        <title>Draft genome sequence of Mycobacterium neoaurum DSM 44074.</title>
        <authorList>
            <person name="Croce O."/>
            <person name="Robert C."/>
            <person name="Raoult D."/>
            <person name="Drancourt M."/>
        </authorList>
    </citation>
    <scope>NUCLEOTIDE SEQUENCE</scope>
    <source>
        <strain evidence="5">DSM 44074</strain>
    </source>
</reference>
<dbReference type="PANTHER" id="PTHR33744:SF1">
    <property type="entry name" value="DNA-BINDING TRANSCRIPTIONAL ACTIVATOR ADER"/>
    <property type="match status" value="1"/>
</dbReference>
<reference evidence="5" key="1">
    <citation type="submission" date="2014-05" db="EMBL/GenBank/DDBJ databases">
        <authorList>
            <person name="Urmite Genomes"/>
        </authorList>
    </citation>
    <scope>NUCLEOTIDE SEQUENCE</scope>
    <source>
        <strain evidence="5">DSM 44074</strain>
    </source>
</reference>
<dbReference type="InterPro" id="IPR051448">
    <property type="entry name" value="CdaR-like_regulators"/>
</dbReference>
<dbReference type="Pfam" id="PF13556">
    <property type="entry name" value="HTH_30"/>
    <property type="match status" value="1"/>
</dbReference>
<evidence type="ECO:0000259" key="3">
    <source>
        <dbReference type="Pfam" id="PF14361"/>
    </source>
</evidence>
<gene>
    <name evidence="5" type="ORF">BN1047_01276</name>
</gene>
<feature type="domain" description="RsbT co-antagonist protein RsbRD N-terminal" evidence="3">
    <location>
        <begin position="46"/>
        <end position="189"/>
    </location>
</feature>
<evidence type="ECO:0000313" key="6">
    <source>
        <dbReference type="Proteomes" id="UP000028864"/>
    </source>
</evidence>
<dbReference type="EMBL" id="LK021337">
    <property type="protein sequence ID" value="CDQ43410.1"/>
    <property type="molecule type" value="Genomic_DNA"/>
</dbReference>
<dbReference type="InterPro" id="IPR041522">
    <property type="entry name" value="CdaR_GGDEF"/>
</dbReference>
<dbReference type="Gene3D" id="1.10.10.2840">
    <property type="entry name" value="PucR C-terminal helix-turn-helix domain"/>
    <property type="match status" value="1"/>
</dbReference>
<dbReference type="PANTHER" id="PTHR33744">
    <property type="entry name" value="CARBOHYDRATE DIACID REGULATOR"/>
    <property type="match status" value="1"/>
</dbReference>
<evidence type="ECO:0000313" key="5">
    <source>
        <dbReference type="EMBL" id="CDQ43410.1"/>
    </source>
</evidence>
<feature type="domain" description="CdaR GGDEF-like" evidence="4">
    <location>
        <begin position="200"/>
        <end position="311"/>
    </location>
</feature>
<proteinExistence type="inferred from homology"/>
<evidence type="ECO:0000256" key="1">
    <source>
        <dbReference type="ARBA" id="ARBA00006754"/>
    </source>
</evidence>
<dbReference type="InterPro" id="IPR025751">
    <property type="entry name" value="RsbRD_N_dom"/>
</dbReference>
<name>A0AAV2WGK4_MYCNE</name>
<evidence type="ECO:0000259" key="2">
    <source>
        <dbReference type="Pfam" id="PF13556"/>
    </source>
</evidence>
<dbReference type="Pfam" id="PF14361">
    <property type="entry name" value="RsbRD_N"/>
    <property type="match status" value="1"/>
</dbReference>
<dbReference type="AlphaFoldDB" id="A0AAV2WGK4"/>
<dbReference type="InterPro" id="IPR025736">
    <property type="entry name" value="PucR_C-HTH_dom"/>
</dbReference>
<feature type="domain" description="PucR C-terminal helix-turn-helix" evidence="2">
    <location>
        <begin position="365"/>
        <end position="417"/>
    </location>
</feature>
<organism evidence="5 6">
    <name type="scientific">Mycolicibacterium neoaurum</name>
    <name type="common">Mycobacterium neoaurum</name>
    <dbReference type="NCBI Taxonomy" id="1795"/>
    <lineage>
        <taxon>Bacteria</taxon>
        <taxon>Bacillati</taxon>
        <taxon>Actinomycetota</taxon>
        <taxon>Actinomycetes</taxon>
        <taxon>Mycobacteriales</taxon>
        <taxon>Mycobacteriaceae</taxon>
        <taxon>Mycolicibacterium</taxon>
    </lineage>
</organism>
<evidence type="ECO:0000259" key="4">
    <source>
        <dbReference type="Pfam" id="PF17853"/>
    </source>
</evidence>